<accession>A0AAE9WFI3</accession>
<keyword evidence="5" id="KW-0539">Nucleus</keyword>
<proteinExistence type="inferred from homology"/>
<evidence type="ECO:0000256" key="1">
    <source>
        <dbReference type="ARBA" id="ARBA00004123"/>
    </source>
</evidence>
<comment type="similarity">
    <text evidence="3">Belongs to the CENP-O/MCM21 family.</text>
</comment>
<evidence type="ECO:0000256" key="4">
    <source>
        <dbReference type="ARBA" id="ARBA00022454"/>
    </source>
</evidence>
<dbReference type="GO" id="GO:0031511">
    <property type="term" value="C:Mis6-Sim4 complex"/>
    <property type="evidence" value="ECO:0007669"/>
    <property type="project" value="TreeGrafter"/>
</dbReference>
<organism evidence="7 8">
    <name type="scientific">Schizosaccharomyces osmophilus</name>
    <dbReference type="NCBI Taxonomy" id="2545709"/>
    <lineage>
        <taxon>Eukaryota</taxon>
        <taxon>Fungi</taxon>
        <taxon>Dikarya</taxon>
        <taxon>Ascomycota</taxon>
        <taxon>Taphrinomycotina</taxon>
        <taxon>Schizosaccharomycetes</taxon>
        <taxon>Schizosaccharomycetales</taxon>
        <taxon>Schizosaccharomycetaceae</taxon>
        <taxon>Schizosaccharomyces</taxon>
    </lineage>
</organism>
<evidence type="ECO:0000256" key="6">
    <source>
        <dbReference type="ARBA" id="ARBA00023328"/>
    </source>
</evidence>
<keyword evidence="4" id="KW-0158">Chromosome</keyword>
<dbReference type="PANTHER" id="PTHR14582">
    <property type="entry name" value="INNER KINETOCHORE SUBUNIT MAL2"/>
    <property type="match status" value="1"/>
</dbReference>
<evidence type="ECO:0000313" key="7">
    <source>
        <dbReference type="EMBL" id="WBW74950.1"/>
    </source>
</evidence>
<dbReference type="RefSeq" id="XP_056039193.1">
    <property type="nucleotide sequence ID" value="XM_056183495.1"/>
</dbReference>
<dbReference type="KEGG" id="som:SOMG_04716"/>
<dbReference type="InterPro" id="IPR018464">
    <property type="entry name" value="CENP-O"/>
</dbReference>
<dbReference type="Proteomes" id="UP001212411">
    <property type="component" value="Chromosome 3"/>
</dbReference>
<comment type="subcellular location">
    <subcellularLocation>
        <location evidence="2">Chromosome</location>
        <location evidence="2">Centromere</location>
    </subcellularLocation>
    <subcellularLocation>
        <location evidence="1">Nucleus</location>
    </subcellularLocation>
</comment>
<evidence type="ECO:0000256" key="3">
    <source>
        <dbReference type="ARBA" id="ARBA00007321"/>
    </source>
</evidence>
<dbReference type="GeneID" id="80878184"/>
<reference evidence="7 8" key="1">
    <citation type="journal article" date="2023" name="G3 (Bethesda)">
        <title>A high-quality reference genome for the fission yeast Schizosaccharomyces osmophilus.</title>
        <authorList>
            <person name="Jia G.S."/>
            <person name="Zhang W.C."/>
            <person name="Liang Y."/>
            <person name="Liu X.H."/>
            <person name="Rhind N."/>
            <person name="Pidoux A."/>
            <person name="Brysch-Herzberg M."/>
            <person name="Du L.L."/>
        </authorList>
    </citation>
    <scope>NUCLEOTIDE SEQUENCE [LARGE SCALE GENOMIC DNA]</scope>
    <source>
        <strain evidence="7 8">CBS 15793</strain>
    </source>
</reference>
<name>A0AAE9WFI3_9SCHI</name>
<keyword evidence="6" id="KW-0137">Centromere</keyword>
<gene>
    <name evidence="7" type="primary">mal2</name>
    <name evidence="7" type="ORF">SOMG_04716</name>
</gene>
<keyword evidence="8" id="KW-1185">Reference proteome</keyword>
<dbReference type="Pfam" id="PF09496">
    <property type="entry name" value="CENP-O"/>
    <property type="match status" value="1"/>
</dbReference>
<protein>
    <submittedName>
        <fullName evidence="7">CENP-O-like protein Mal2</fullName>
    </submittedName>
</protein>
<dbReference type="AlphaFoldDB" id="A0AAE9WFI3"/>
<sequence>MHRMSSKDHDDQDTLTEEISSLELKRQTLFARLKHLEEENLSNKKKSLDPIKIFTQQPFQAPSLNFERLSGISFFIPHDPEEQSRKKLLVKDPKNFHIGSAPLIPLLGVRFDFMMHPMQTMFPSPTSDSSFQYVPVNGNTFEAPHYIIFRVFEDALSLYKYTIPNFFRLDAWADDYLTSKHPDRLRLFLWRVHKLLTAHACRKNLLSQLNDTFQEHASIQISADLTYTHVEINIQDQWKARFFCFMDSTRIQRCQIFECRPTWHRDYTMEATLLSEDVWLDILHRKIKTFV</sequence>
<dbReference type="EMBL" id="CP115613">
    <property type="protein sequence ID" value="WBW74950.1"/>
    <property type="molecule type" value="Genomic_DNA"/>
</dbReference>
<dbReference type="PANTHER" id="PTHR14582:SF1">
    <property type="entry name" value="CENTROMERE PROTEIN O"/>
    <property type="match status" value="1"/>
</dbReference>
<evidence type="ECO:0000256" key="2">
    <source>
        <dbReference type="ARBA" id="ARBA00004584"/>
    </source>
</evidence>
<dbReference type="GO" id="GO:0005634">
    <property type="term" value="C:nucleus"/>
    <property type="evidence" value="ECO:0007669"/>
    <property type="project" value="UniProtKB-SubCell"/>
</dbReference>
<evidence type="ECO:0000313" key="8">
    <source>
        <dbReference type="Proteomes" id="UP001212411"/>
    </source>
</evidence>
<evidence type="ECO:0000256" key="5">
    <source>
        <dbReference type="ARBA" id="ARBA00023242"/>
    </source>
</evidence>